<organism evidence="2 3">
    <name type="scientific">Helicobacter canis NCTC 12740</name>
    <dbReference type="NCBI Taxonomy" id="1357399"/>
    <lineage>
        <taxon>Bacteria</taxon>
        <taxon>Pseudomonadati</taxon>
        <taxon>Campylobacterota</taxon>
        <taxon>Epsilonproteobacteria</taxon>
        <taxon>Campylobacterales</taxon>
        <taxon>Helicobacteraceae</taxon>
        <taxon>Helicobacter</taxon>
    </lineage>
</organism>
<dbReference type="HOGENOM" id="CLU_1784198_0_0_7"/>
<dbReference type="STRING" id="1357399.HMPREF2087_01843"/>
<keyword evidence="3" id="KW-1185">Reference proteome</keyword>
<dbReference type="AlphaFoldDB" id="V8CG96"/>
<evidence type="ECO:0000313" key="3">
    <source>
        <dbReference type="Proteomes" id="UP000018688"/>
    </source>
</evidence>
<feature type="transmembrane region" description="Helical" evidence="1">
    <location>
        <begin position="32"/>
        <end position="61"/>
    </location>
</feature>
<keyword evidence="1" id="KW-0812">Transmembrane</keyword>
<feature type="transmembrane region" description="Helical" evidence="1">
    <location>
        <begin position="122"/>
        <end position="144"/>
    </location>
</feature>
<name>V8CG96_9HELI</name>
<proteinExistence type="predicted"/>
<keyword evidence="1" id="KW-0472">Membrane</keyword>
<evidence type="ECO:0000256" key="1">
    <source>
        <dbReference type="SAM" id="Phobius"/>
    </source>
</evidence>
<feature type="transmembrane region" description="Helical" evidence="1">
    <location>
        <begin position="73"/>
        <end position="93"/>
    </location>
</feature>
<dbReference type="Proteomes" id="UP000018688">
    <property type="component" value="Unassembled WGS sequence"/>
</dbReference>
<gene>
    <name evidence="2" type="ORF">HMPREF2087_01843</name>
</gene>
<keyword evidence="1" id="KW-1133">Transmembrane helix</keyword>
<reference evidence="2 3" key="1">
    <citation type="submission" date="2013-10" db="EMBL/GenBank/DDBJ databases">
        <title>The Genome Sequence of Helicobacter canis NCTC 12740.</title>
        <authorList>
            <consortium name="The Broad Institute Genomics Platform"/>
            <person name="Earl A."/>
            <person name="Fox J.G."/>
            <person name="Shen Z."/>
            <person name="Young S.K."/>
            <person name="Zeng Q."/>
            <person name="Gargeya S."/>
            <person name="Fitzgerald M."/>
            <person name="Abouelleil A."/>
            <person name="Alvarado L."/>
            <person name="Chapman S.B."/>
            <person name="Gainer-Dewar J."/>
            <person name="Goldberg J."/>
            <person name="Griggs A."/>
            <person name="Gujja S."/>
            <person name="Hansen M."/>
            <person name="Howarth C."/>
            <person name="Imamovic A."/>
            <person name="Ireland A."/>
            <person name="Larimer J."/>
            <person name="McCowan C."/>
            <person name="Murphy C."/>
            <person name="Pearson M."/>
            <person name="Poon T.W."/>
            <person name="Priest M."/>
            <person name="Roberts A."/>
            <person name="Saif S."/>
            <person name="Shea T."/>
            <person name="Sykes S."/>
            <person name="Wortman J."/>
            <person name="Nusbaum C."/>
            <person name="Birren B."/>
        </authorList>
    </citation>
    <scope>NUCLEOTIDE SEQUENCE [LARGE SCALE GENOMIC DNA]</scope>
    <source>
        <strain evidence="2 3">NCTC 12740</strain>
    </source>
</reference>
<dbReference type="EMBL" id="AZJJ01000007">
    <property type="protein sequence ID" value="ETD26005.1"/>
    <property type="molecule type" value="Genomic_DNA"/>
</dbReference>
<evidence type="ECO:0000313" key="2">
    <source>
        <dbReference type="EMBL" id="ETD26005.1"/>
    </source>
</evidence>
<sequence>MVVDVKSNRSSAHRLNIDEIRGGGVNKYTYCIGVYICCLCFLCVIPFSALAAFLLSCIFFFFGHRFLDSFARYLSGLCLVLSACVVYGSRAYFLVDSDDFIRYYAGYVHLLEQDSVFAWWQWAFRLFGFELGLPAYYGILTIFFW</sequence>
<accession>V8CG96</accession>
<comment type="caution">
    <text evidence="2">The sequence shown here is derived from an EMBL/GenBank/DDBJ whole genome shotgun (WGS) entry which is preliminary data.</text>
</comment>
<protein>
    <submittedName>
        <fullName evidence="2">Uncharacterized protein</fullName>
    </submittedName>
</protein>
<dbReference type="PATRIC" id="fig|1357399.3.peg.1939"/>